<proteinExistence type="predicted"/>
<keyword evidence="3" id="KW-1185">Reference proteome</keyword>
<accession>A0A9Q1FFV1</accession>
<sequence length="170" mass="18223">MACDFSIAAIHLESGFISQLLFPRLRSSSGGSERYSTHVNAPASFTRHWLMGATPEQAAKSRPGRSSLRLPHSEAEDLSLTLRPSVKLPARRQPHDPAGSHLTPIAIVNNKSDERMARREAATATRTKNGISDINRGIWEAVNPNGPAGSPLNGATVGRVVSGRRDKGPG</sequence>
<comment type="caution">
    <text evidence="2">The sequence shown here is derived from an EMBL/GenBank/DDBJ whole genome shotgun (WGS) entry which is preliminary data.</text>
</comment>
<feature type="region of interest" description="Disordered" evidence="1">
    <location>
        <begin position="55"/>
        <end position="103"/>
    </location>
</feature>
<reference evidence="2" key="1">
    <citation type="journal article" date="2023" name="Science">
        <title>Genome structures resolve the early diversification of teleost fishes.</title>
        <authorList>
            <person name="Parey E."/>
            <person name="Louis A."/>
            <person name="Montfort J."/>
            <person name="Bouchez O."/>
            <person name="Roques C."/>
            <person name="Iampietro C."/>
            <person name="Lluch J."/>
            <person name="Castinel A."/>
            <person name="Donnadieu C."/>
            <person name="Desvignes T."/>
            <person name="Floi Bucao C."/>
            <person name="Jouanno E."/>
            <person name="Wen M."/>
            <person name="Mejri S."/>
            <person name="Dirks R."/>
            <person name="Jansen H."/>
            <person name="Henkel C."/>
            <person name="Chen W.J."/>
            <person name="Zahm M."/>
            <person name="Cabau C."/>
            <person name="Klopp C."/>
            <person name="Thompson A.W."/>
            <person name="Robinson-Rechavi M."/>
            <person name="Braasch I."/>
            <person name="Lecointre G."/>
            <person name="Bobe J."/>
            <person name="Postlethwait J.H."/>
            <person name="Berthelot C."/>
            <person name="Roest Crollius H."/>
            <person name="Guiguen Y."/>
        </authorList>
    </citation>
    <scope>NUCLEOTIDE SEQUENCE</scope>
    <source>
        <strain evidence="2">WJC10195</strain>
    </source>
</reference>
<evidence type="ECO:0000313" key="3">
    <source>
        <dbReference type="Proteomes" id="UP001152622"/>
    </source>
</evidence>
<dbReference type="AlphaFoldDB" id="A0A9Q1FFV1"/>
<evidence type="ECO:0000256" key="1">
    <source>
        <dbReference type="SAM" id="MobiDB-lite"/>
    </source>
</evidence>
<feature type="region of interest" description="Disordered" evidence="1">
    <location>
        <begin position="142"/>
        <end position="170"/>
    </location>
</feature>
<name>A0A9Q1FFV1_SYNKA</name>
<dbReference type="Proteomes" id="UP001152622">
    <property type="component" value="Chromosome 6"/>
</dbReference>
<gene>
    <name evidence="2" type="ORF">SKAU_G00202930</name>
</gene>
<organism evidence="2 3">
    <name type="scientific">Synaphobranchus kaupii</name>
    <name type="common">Kaup's arrowtooth eel</name>
    <dbReference type="NCBI Taxonomy" id="118154"/>
    <lineage>
        <taxon>Eukaryota</taxon>
        <taxon>Metazoa</taxon>
        <taxon>Chordata</taxon>
        <taxon>Craniata</taxon>
        <taxon>Vertebrata</taxon>
        <taxon>Euteleostomi</taxon>
        <taxon>Actinopterygii</taxon>
        <taxon>Neopterygii</taxon>
        <taxon>Teleostei</taxon>
        <taxon>Anguilliformes</taxon>
        <taxon>Synaphobranchidae</taxon>
        <taxon>Synaphobranchus</taxon>
    </lineage>
</organism>
<protein>
    <submittedName>
        <fullName evidence="2">Uncharacterized protein</fullName>
    </submittedName>
</protein>
<dbReference type="EMBL" id="JAINUF010000006">
    <property type="protein sequence ID" value="KAJ8357499.1"/>
    <property type="molecule type" value="Genomic_DNA"/>
</dbReference>
<evidence type="ECO:0000313" key="2">
    <source>
        <dbReference type="EMBL" id="KAJ8357499.1"/>
    </source>
</evidence>